<comment type="subcellular location">
    <subcellularLocation>
        <location evidence="1">Cell membrane</location>
        <topology evidence="1">Multi-pass membrane protein</topology>
    </subcellularLocation>
</comment>
<evidence type="ECO:0000259" key="7">
    <source>
        <dbReference type="Pfam" id="PF02687"/>
    </source>
</evidence>
<evidence type="ECO:0000256" key="2">
    <source>
        <dbReference type="ARBA" id="ARBA00022475"/>
    </source>
</evidence>
<feature type="transmembrane region" description="Helical" evidence="6">
    <location>
        <begin position="284"/>
        <end position="313"/>
    </location>
</feature>
<dbReference type="PANTHER" id="PTHR30287">
    <property type="entry name" value="MEMBRANE COMPONENT OF PREDICTED ABC SUPERFAMILY METABOLITE UPTAKE TRANSPORTER"/>
    <property type="match status" value="1"/>
</dbReference>
<evidence type="ECO:0000256" key="3">
    <source>
        <dbReference type="ARBA" id="ARBA00022692"/>
    </source>
</evidence>
<organism evidence="8 9">
    <name type="scientific">Dactylosporangium siamense</name>
    <dbReference type="NCBI Taxonomy" id="685454"/>
    <lineage>
        <taxon>Bacteria</taxon>
        <taxon>Bacillati</taxon>
        <taxon>Actinomycetota</taxon>
        <taxon>Actinomycetes</taxon>
        <taxon>Micromonosporales</taxon>
        <taxon>Micromonosporaceae</taxon>
        <taxon>Dactylosporangium</taxon>
    </lineage>
</organism>
<protein>
    <recommendedName>
        <fullName evidence="7">ABC3 transporter permease C-terminal domain-containing protein</fullName>
    </recommendedName>
</protein>
<evidence type="ECO:0000256" key="5">
    <source>
        <dbReference type="ARBA" id="ARBA00023136"/>
    </source>
</evidence>
<keyword evidence="3 6" id="KW-0812">Transmembrane</keyword>
<dbReference type="AlphaFoldDB" id="A0A919UI27"/>
<dbReference type="PANTHER" id="PTHR30287:SF2">
    <property type="entry name" value="BLL1001 PROTEIN"/>
    <property type="match status" value="1"/>
</dbReference>
<feature type="transmembrane region" description="Helical" evidence="6">
    <location>
        <begin position="239"/>
        <end position="263"/>
    </location>
</feature>
<dbReference type="InterPro" id="IPR038766">
    <property type="entry name" value="Membrane_comp_ABC_pdt"/>
</dbReference>
<accession>A0A919UI27</accession>
<dbReference type="Proteomes" id="UP000660611">
    <property type="component" value="Unassembled WGS sequence"/>
</dbReference>
<dbReference type="InterPro" id="IPR003838">
    <property type="entry name" value="ABC3_permease_C"/>
</dbReference>
<sequence>MSLAVEDPPLVLGTGHGGMAARRAVIRWAWRLFRREWRQQSLVLVLLLVAVAAITVGLGAATNSASSQASSFGTADHLVTLGSTDESQLSADIDALRAAFGTAEVIQYQKVPIPGSANTIDLRAQDPNGPYGRSMLRLDSGRYPQGPDEVAVTERVAQIFGLHVGGTWDLGGRQRPVVGLVENPLNLLDRFVLAAPGQATPVDHVTVLIRATAAEFAAKTLPSGSSIELRSPEEDNSSAAVLVLATIGLLFVGLLAVAGFTVMAQRRLRALGMLGAIGASHRHIRLVMVANGAVIGTVGALAGAVLGLATWFALSTQLESSFGHRIDRFNLPWTTLLFAVLLAILTSIGASWWPARSAARVPIVSALSARPATPRPAHRFALIGAALLAVGIGCLVAAQQTKQLFIVGGVVTTALGLLLLAPVGIAVLGRLARVAPLAPRLALRDLSRYRARSGAALAAIALAVGIAAAIALTGATAVAKAAQPTGGNLPPDQLIVWLFPHAVDGAVQSLTPEQTASARLRVDAITGDLHATSVLALQAPVGKDTPQDGGGLSVVQLGKPTITSSGGERPGVEYSSKLSVRLFVATPEMLSHYGINQASIGADTDVITSKTGIDGYDLYPFGGTPPRPHLQQVSLPTYSSQPTALMTTHGMETLHLSAIPVGWLVQTPRPLTQAQIDRAQQTALAAGLVVETRPTGADLERLADNATGSGIAVALGVLVMTVGLIRSETAGDLRTLTAAGARRSTRRTLTAATAGALALLGALIGTIGAYLALGAWYHRELHWLAHVPWVNLGAILLGLPLIAYIGGWLLAGKEAPGLARQPLD</sequence>
<name>A0A919UI27_9ACTN</name>
<keyword evidence="5 6" id="KW-0472">Membrane</keyword>
<keyword evidence="9" id="KW-1185">Reference proteome</keyword>
<feature type="transmembrane region" description="Helical" evidence="6">
    <location>
        <begin position="789"/>
        <end position="811"/>
    </location>
</feature>
<feature type="transmembrane region" description="Helical" evidence="6">
    <location>
        <begin position="41"/>
        <end position="61"/>
    </location>
</feature>
<feature type="domain" description="ABC3 transporter permease C-terminal" evidence="7">
    <location>
        <begin position="243"/>
        <end position="362"/>
    </location>
</feature>
<comment type="caution">
    <text evidence="8">The sequence shown here is derived from an EMBL/GenBank/DDBJ whole genome shotgun (WGS) entry which is preliminary data.</text>
</comment>
<evidence type="ECO:0000313" key="9">
    <source>
        <dbReference type="Proteomes" id="UP000660611"/>
    </source>
</evidence>
<evidence type="ECO:0000256" key="1">
    <source>
        <dbReference type="ARBA" id="ARBA00004651"/>
    </source>
</evidence>
<gene>
    <name evidence="8" type="ORF">Dsi01nite_110320</name>
</gene>
<feature type="transmembrane region" description="Helical" evidence="6">
    <location>
        <begin position="380"/>
        <end position="398"/>
    </location>
</feature>
<dbReference type="EMBL" id="BONQ01000206">
    <property type="protein sequence ID" value="GIG52991.1"/>
    <property type="molecule type" value="Genomic_DNA"/>
</dbReference>
<reference evidence="8" key="1">
    <citation type="submission" date="2021-01" db="EMBL/GenBank/DDBJ databases">
        <title>Whole genome shotgun sequence of Dactylosporangium siamense NBRC 106093.</title>
        <authorList>
            <person name="Komaki H."/>
            <person name="Tamura T."/>
        </authorList>
    </citation>
    <scope>NUCLEOTIDE SEQUENCE</scope>
    <source>
        <strain evidence="8">NBRC 106093</strain>
    </source>
</reference>
<proteinExistence type="predicted"/>
<evidence type="ECO:0000256" key="6">
    <source>
        <dbReference type="SAM" id="Phobius"/>
    </source>
</evidence>
<dbReference type="Pfam" id="PF02687">
    <property type="entry name" value="FtsX"/>
    <property type="match status" value="1"/>
</dbReference>
<keyword evidence="4 6" id="KW-1133">Transmembrane helix</keyword>
<keyword evidence="2" id="KW-1003">Cell membrane</keyword>
<feature type="transmembrane region" description="Helical" evidence="6">
    <location>
        <begin position="453"/>
        <end position="475"/>
    </location>
</feature>
<evidence type="ECO:0000313" key="8">
    <source>
        <dbReference type="EMBL" id="GIG52991.1"/>
    </source>
</evidence>
<dbReference type="RefSeq" id="WP_203854594.1">
    <property type="nucleotide sequence ID" value="NZ_BAAAVW010000046.1"/>
</dbReference>
<evidence type="ECO:0000256" key="4">
    <source>
        <dbReference type="ARBA" id="ARBA00022989"/>
    </source>
</evidence>
<dbReference type="GO" id="GO:0005886">
    <property type="term" value="C:plasma membrane"/>
    <property type="evidence" value="ECO:0007669"/>
    <property type="project" value="UniProtKB-SubCell"/>
</dbReference>
<feature type="transmembrane region" description="Helical" evidence="6">
    <location>
        <begin position="333"/>
        <end position="353"/>
    </location>
</feature>
<feature type="transmembrane region" description="Helical" evidence="6">
    <location>
        <begin position="404"/>
        <end position="432"/>
    </location>
</feature>
<feature type="transmembrane region" description="Helical" evidence="6">
    <location>
        <begin position="748"/>
        <end position="777"/>
    </location>
</feature>
<feature type="transmembrane region" description="Helical" evidence="6">
    <location>
        <begin position="708"/>
        <end position="727"/>
    </location>
</feature>